<feature type="repeat" description="ANK" evidence="3">
    <location>
        <begin position="131"/>
        <end position="166"/>
    </location>
</feature>
<accession>A0A813V2K3</accession>
<keyword evidence="1" id="KW-0677">Repeat</keyword>
<dbReference type="Pfam" id="PF12796">
    <property type="entry name" value="Ank_2"/>
    <property type="match status" value="2"/>
</dbReference>
<protein>
    <submittedName>
        <fullName evidence="4">Uncharacterized protein</fullName>
    </submittedName>
</protein>
<feature type="repeat" description="ANK" evidence="3">
    <location>
        <begin position="65"/>
        <end position="93"/>
    </location>
</feature>
<dbReference type="PANTHER" id="PTHR24198:SF165">
    <property type="entry name" value="ANKYRIN REPEAT-CONTAINING PROTEIN-RELATED"/>
    <property type="match status" value="1"/>
</dbReference>
<dbReference type="SMART" id="SM00248">
    <property type="entry name" value="ANK"/>
    <property type="match status" value="6"/>
</dbReference>
<dbReference type="InterPro" id="IPR002110">
    <property type="entry name" value="Ankyrin_rpt"/>
</dbReference>
<dbReference type="PROSITE" id="PS50088">
    <property type="entry name" value="ANK_REPEAT"/>
    <property type="match status" value="4"/>
</dbReference>
<evidence type="ECO:0000256" key="1">
    <source>
        <dbReference type="ARBA" id="ARBA00022737"/>
    </source>
</evidence>
<proteinExistence type="predicted"/>
<name>A0A813V2K3_9BILA</name>
<evidence type="ECO:0000256" key="2">
    <source>
        <dbReference type="ARBA" id="ARBA00023043"/>
    </source>
</evidence>
<dbReference type="InterPro" id="IPR036770">
    <property type="entry name" value="Ankyrin_rpt-contain_sf"/>
</dbReference>
<dbReference type="EMBL" id="CAJNOU010000057">
    <property type="protein sequence ID" value="CAF0838866.1"/>
    <property type="molecule type" value="Genomic_DNA"/>
</dbReference>
<dbReference type="Gene3D" id="1.25.40.20">
    <property type="entry name" value="Ankyrin repeat-containing domain"/>
    <property type="match status" value="2"/>
</dbReference>
<dbReference type="SUPFAM" id="SSF48403">
    <property type="entry name" value="Ankyrin repeat"/>
    <property type="match status" value="1"/>
</dbReference>
<gene>
    <name evidence="4" type="ORF">SEV965_LOCUS2505</name>
</gene>
<dbReference type="AlphaFoldDB" id="A0A813V2K3"/>
<feature type="repeat" description="ANK" evidence="3">
    <location>
        <begin position="230"/>
        <end position="262"/>
    </location>
</feature>
<comment type="caution">
    <text evidence="4">The sequence shown here is derived from an EMBL/GenBank/DDBJ whole genome shotgun (WGS) entry which is preliminary data.</text>
</comment>
<organism evidence="4 5">
    <name type="scientific">Rotaria sordida</name>
    <dbReference type="NCBI Taxonomy" id="392033"/>
    <lineage>
        <taxon>Eukaryota</taxon>
        <taxon>Metazoa</taxon>
        <taxon>Spiralia</taxon>
        <taxon>Gnathifera</taxon>
        <taxon>Rotifera</taxon>
        <taxon>Eurotatoria</taxon>
        <taxon>Bdelloidea</taxon>
        <taxon>Philodinida</taxon>
        <taxon>Philodinidae</taxon>
        <taxon>Rotaria</taxon>
    </lineage>
</organism>
<dbReference type="PANTHER" id="PTHR24198">
    <property type="entry name" value="ANKYRIN REPEAT AND PROTEIN KINASE DOMAIN-CONTAINING PROTEIN"/>
    <property type="match status" value="1"/>
</dbReference>
<feature type="repeat" description="ANK" evidence="3">
    <location>
        <begin position="98"/>
        <end position="130"/>
    </location>
</feature>
<dbReference type="PROSITE" id="PS50297">
    <property type="entry name" value="ANK_REP_REGION"/>
    <property type="match status" value="4"/>
</dbReference>
<evidence type="ECO:0000313" key="4">
    <source>
        <dbReference type="EMBL" id="CAF0838866.1"/>
    </source>
</evidence>
<evidence type="ECO:0000256" key="3">
    <source>
        <dbReference type="PROSITE-ProRule" id="PRU00023"/>
    </source>
</evidence>
<reference evidence="4" key="1">
    <citation type="submission" date="2021-02" db="EMBL/GenBank/DDBJ databases">
        <authorList>
            <person name="Nowell W R."/>
        </authorList>
    </citation>
    <scope>NUCLEOTIDE SEQUENCE</scope>
</reference>
<keyword evidence="2 3" id="KW-0040">ANK repeat</keyword>
<sequence>MAHRHENQQHGQQLLNIVDRGTAEQVFVFLQKFHGRPFQSLADIIKYRGVIDDQIDFINWTGTKYNITPLMIATGKGSYEKVKILLVHGADPNRQCITGDTALNLAVHRQKYLIIELLLQYQANPNIYNQSGKTALHRAVMSYNDENAYHIRVLLDNRADPHMEDRNQRIPLDEAVIANKSGMVDILLSYDRTLVRHAYRAAIIAARLGHDNCLEVLLNYGMDPDITDRTNVTPLHVAVRSLRLSTVRLLVANGADQNIANNRGETAFAIAEHLQPDQQQNFIDALIRTPQRTSPEFYTFTTDTQILTYDAKNSISKTITMISKFDIFIVFLIILISSTSMCNNDKETNVMDRVCSFGGNAACRTYCFFTQGSLTGYCDANNDCICNSTLTTNNNDVITDVEIIIINK</sequence>
<dbReference type="Proteomes" id="UP000663889">
    <property type="component" value="Unassembled WGS sequence"/>
</dbReference>
<evidence type="ECO:0000313" key="5">
    <source>
        <dbReference type="Proteomes" id="UP000663889"/>
    </source>
</evidence>